<dbReference type="CDD" id="cd06138">
    <property type="entry name" value="ExoI_N"/>
    <property type="match status" value="1"/>
</dbReference>
<dbReference type="GO" id="GO:0006281">
    <property type="term" value="P:DNA repair"/>
    <property type="evidence" value="ECO:0007669"/>
    <property type="project" value="UniProtKB-KW"/>
</dbReference>
<keyword evidence="10" id="KW-0460">Magnesium</keyword>
<dbReference type="EC" id="3.1.11.1" evidence="3 14"/>
<keyword evidence="11" id="KW-0238">DNA-binding</keyword>
<keyword evidence="19" id="KW-1185">Reference proteome</keyword>
<proteinExistence type="predicted"/>
<evidence type="ECO:0000259" key="15">
    <source>
        <dbReference type="Pfam" id="PF00929"/>
    </source>
</evidence>
<evidence type="ECO:0000256" key="8">
    <source>
        <dbReference type="ARBA" id="ARBA00022801"/>
    </source>
</evidence>
<feature type="domain" description="Exonuclease" evidence="15">
    <location>
        <begin position="7"/>
        <end position="186"/>
    </location>
</feature>
<keyword evidence="5 14" id="KW-0540">Nuclease</keyword>
<dbReference type="FunFam" id="3.30.420.10:FF:000033">
    <property type="entry name" value="Exodeoxyribonuclease I"/>
    <property type="match status" value="1"/>
</dbReference>
<comment type="cofactor">
    <cofactor evidence="2">
        <name>Mg(2+)</name>
        <dbReference type="ChEBI" id="CHEBI:18420"/>
    </cofactor>
</comment>
<dbReference type="GO" id="GO:0046872">
    <property type="term" value="F:metal ion binding"/>
    <property type="evidence" value="ECO:0007669"/>
    <property type="project" value="UniProtKB-KW"/>
</dbReference>
<dbReference type="InterPro" id="IPR013620">
    <property type="entry name" value="Exonuc_1_SH3"/>
</dbReference>
<evidence type="ECO:0000259" key="16">
    <source>
        <dbReference type="Pfam" id="PF08411"/>
    </source>
</evidence>
<sequence>MAHTFFFHDYETFGVDPRRDRPSQFAGARTDENFNPVGEPVMAYCRPAPDYLPDPIACLITGITPQVALEKGLGEADFAALIHGELSRPQTCALGYNTIRFDDEVTRHLLYRNLYDPYAREWQNGNSRWDLIDLARAARALRPDGVLWPEVDGQPSLKLEHLTAANGLAHEAAHDALSDVYATIALAKLLREKQPKLFEFIWKNHGKQAAAGLLGLGTYQPLLHVSGMYPSARGNLAVVVALAADPVNNNGVVVFDLSADPEPLLTLSAEAIRQRLYTASADLPEGVERIALKTVHINKSPVLAPMNVLRPQDAERWGIDPVRCGEHLHALQNAVGLAEKLREVFAPRELPANDVDVALYDGFIGDGDKALLNRLRAMDPWELAEARPAFNDPRLPELLFRYRARNWPETLDEDEVPRWEDFRRKRLTEAGSGWLAYADYRQKLDAMRREYAGDSARQVLLDALDDYGRGLSA</sequence>
<evidence type="ECO:0000256" key="14">
    <source>
        <dbReference type="PIRNR" id="PIRNR000977"/>
    </source>
</evidence>
<feature type="domain" description="Exodeoxyribonuclease I SH3" evidence="16">
    <location>
        <begin position="206"/>
        <end position="346"/>
    </location>
</feature>
<dbReference type="AlphaFoldDB" id="A0A8D4VLZ1"/>
<dbReference type="Pfam" id="PF26016">
    <property type="entry name" value="ExoI_C"/>
    <property type="match status" value="1"/>
</dbReference>
<keyword evidence="7 14" id="KW-0227">DNA damage</keyword>
<dbReference type="Proteomes" id="UP000824988">
    <property type="component" value="Chromosome"/>
</dbReference>
<evidence type="ECO:0000256" key="7">
    <source>
        <dbReference type="ARBA" id="ARBA00022763"/>
    </source>
</evidence>
<dbReference type="RefSeq" id="WP_221048190.1">
    <property type="nucleotide sequence ID" value="NZ_AP019782.1"/>
</dbReference>
<feature type="domain" description="ExoI C-terminal" evidence="17">
    <location>
        <begin position="353"/>
        <end position="469"/>
    </location>
</feature>
<dbReference type="GO" id="GO:0008310">
    <property type="term" value="F:single-stranded DNA 3'-5' DNA exonuclease activity"/>
    <property type="evidence" value="ECO:0007669"/>
    <property type="project" value="UniProtKB-EC"/>
</dbReference>
<evidence type="ECO:0000256" key="1">
    <source>
        <dbReference type="ARBA" id="ARBA00000563"/>
    </source>
</evidence>
<accession>A0A8D4VLZ1</accession>
<name>A0A8D4VLZ1_9GAMM</name>
<comment type="catalytic activity">
    <reaction evidence="1 14">
        <text>Exonucleolytic cleavage in the 3'- to 5'-direction to yield nucleoside 5'-phosphates.</text>
        <dbReference type="EC" id="3.1.11.1"/>
    </reaction>
</comment>
<dbReference type="Pfam" id="PF08411">
    <property type="entry name" value="ExoI_SH3"/>
    <property type="match status" value="1"/>
</dbReference>
<reference evidence="18" key="1">
    <citation type="submission" date="2019-06" db="EMBL/GenBank/DDBJ databases">
        <title>Complete genome sequence of Methylogaea oryzae strain JCM16910.</title>
        <authorList>
            <person name="Asakawa S."/>
        </authorList>
    </citation>
    <scope>NUCLEOTIDE SEQUENCE</scope>
    <source>
        <strain evidence="18">E10</strain>
    </source>
</reference>
<dbReference type="InterPro" id="IPR013520">
    <property type="entry name" value="Ribonucl_H"/>
</dbReference>
<evidence type="ECO:0000256" key="5">
    <source>
        <dbReference type="ARBA" id="ARBA00022722"/>
    </source>
</evidence>
<evidence type="ECO:0000313" key="19">
    <source>
        <dbReference type="Proteomes" id="UP000824988"/>
    </source>
</evidence>
<organism evidence="18 19">
    <name type="scientific">Methylogaea oryzae</name>
    <dbReference type="NCBI Taxonomy" id="1295382"/>
    <lineage>
        <taxon>Bacteria</taxon>
        <taxon>Pseudomonadati</taxon>
        <taxon>Pseudomonadota</taxon>
        <taxon>Gammaproteobacteria</taxon>
        <taxon>Methylococcales</taxon>
        <taxon>Methylococcaceae</taxon>
        <taxon>Methylogaea</taxon>
    </lineage>
</organism>
<evidence type="ECO:0000313" key="18">
    <source>
        <dbReference type="EMBL" id="BBL70041.1"/>
    </source>
</evidence>
<evidence type="ECO:0000256" key="9">
    <source>
        <dbReference type="ARBA" id="ARBA00022839"/>
    </source>
</evidence>
<keyword evidence="12 14" id="KW-0234">DNA repair</keyword>
<evidence type="ECO:0000256" key="6">
    <source>
        <dbReference type="ARBA" id="ARBA00022723"/>
    </source>
</evidence>
<dbReference type="InterPro" id="IPR058561">
    <property type="entry name" value="Exonuc_1_C"/>
</dbReference>
<comment type="subunit">
    <text evidence="13">Monomer. Interacts with ssb (via C-terminus); this interaction stimulates the exonuclease activity by recruiting the enzyme to its substrate.</text>
</comment>
<dbReference type="FunFam" id="1.20.1280.70:FF:000001">
    <property type="entry name" value="Exodeoxyribonuclease I"/>
    <property type="match status" value="1"/>
</dbReference>
<keyword evidence="8 14" id="KW-0378">Hydrolase</keyword>
<evidence type="ECO:0000259" key="17">
    <source>
        <dbReference type="Pfam" id="PF26016"/>
    </source>
</evidence>
<dbReference type="PIRSF" id="PIRSF000977">
    <property type="entry name" value="Exodeoxyribonuclease_I"/>
    <property type="match status" value="1"/>
</dbReference>
<evidence type="ECO:0000256" key="2">
    <source>
        <dbReference type="ARBA" id="ARBA00001946"/>
    </source>
</evidence>
<dbReference type="InterPro" id="IPR023607">
    <property type="entry name" value="Exodeoxyribonuclease_I"/>
</dbReference>
<evidence type="ECO:0000256" key="12">
    <source>
        <dbReference type="ARBA" id="ARBA00023204"/>
    </source>
</evidence>
<evidence type="ECO:0000256" key="13">
    <source>
        <dbReference type="ARBA" id="ARBA00046792"/>
    </source>
</evidence>
<dbReference type="KEGG" id="moz:MoryE10_06470"/>
<evidence type="ECO:0000256" key="3">
    <source>
        <dbReference type="ARBA" id="ARBA00012108"/>
    </source>
</evidence>
<dbReference type="GO" id="GO:0003677">
    <property type="term" value="F:DNA binding"/>
    <property type="evidence" value="ECO:0007669"/>
    <property type="project" value="UniProtKB-KW"/>
</dbReference>
<evidence type="ECO:0000256" key="10">
    <source>
        <dbReference type="ARBA" id="ARBA00022842"/>
    </source>
</evidence>
<dbReference type="Pfam" id="PF00929">
    <property type="entry name" value="RNase_T"/>
    <property type="match status" value="1"/>
</dbReference>
<keyword evidence="9 14" id="KW-0269">Exonuclease</keyword>
<dbReference type="NCBIfam" id="NF008746">
    <property type="entry name" value="PRK11779.1"/>
    <property type="match status" value="1"/>
</dbReference>
<evidence type="ECO:0000256" key="4">
    <source>
        <dbReference type="ARBA" id="ARBA00019900"/>
    </source>
</evidence>
<keyword evidence="6" id="KW-0479">Metal-binding</keyword>
<gene>
    <name evidence="18" type="primary">cpeA</name>
    <name evidence="18" type="ORF">MoryE10_06470</name>
</gene>
<dbReference type="EMBL" id="AP019782">
    <property type="protein sequence ID" value="BBL70041.1"/>
    <property type="molecule type" value="Genomic_DNA"/>
</dbReference>
<evidence type="ECO:0000256" key="11">
    <source>
        <dbReference type="ARBA" id="ARBA00023125"/>
    </source>
</evidence>
<protein>
    <recommendedName>
        <fullName evidence="4 14">Exodeoxyribonuclease I</fullName>
        <ecNumber evidence="3 14">3.1.11.1</ecNumber>
    </recommendedName>
</protein>